<keyword evidence="1" id="KW-0472">Membrane</keyword>
<evidence type="ECO:0000313" key="3">
    <source>
        <dbReference type="Proteomes" id="UP000053237"/>
    </source>
</evidence>
<feature type="transmembrane region" description="Helical" evidence="1">
    <location>
        <begin position="68"/>
        <end position="85"/>
    </location>
</feature>
<dbReference type="Pfam" id="PF14770">
    <property type="entry name" value="TMEM18"/>
    <property type="match status" value="1"/>
</dbReference>
<dbReference type="InterPro" id="IPR026721">
    <property type="entry name" value="TMEM18"/>
</dbReference>
<dbReference type="InParanoid" id="A0A024G2X0"/>
<comment type="caution">
    <text evidence="2">The sequence shown here is derived from an EMBL/GenBank/DDBJ whole genome shotgun (WGS) entry which is preliminary data.</text>
</comment>
<reference evidence="2 3" key="1">
    <citation type="submission" date="2012-05" db="EMBL/GenBank/DDBJ databases">
        <title>Recombination and specialization in a pathogen metapopulation.</title>
        <authorList>
            <person name="Gardiner A."/>
            <person name="Kemen E."/>
            <person name="Schultz-Larsen T."/>
            <person name="MacLean D."/>
            <person name="Van Oosterhout C."/>
            <person name="Jones J.D.G."/>
        </authorList>
    </citation>
    <scope>NUCLEOTIDE SEQUENCE [LARGE SCALE GENOMIC DNA]</scope>
    <source>
        <strain evidence="2 3">Ac Nc2</strain>
    </source>
</reference>
<sequence>MKERVSTNQHAYRMDHVLEGVKRGIRGQYSHLMLRWYEAVDWREPLIIGTITSHLVLLILVYITRKKYAFQVIWFIAIITLLILSERVNAWGHQNWKLIATQNYFDSRGVFIGIFYAAPLLFIGFVQSTLNMKRMIDLMVEIKQIQANKQTLRKRMKKD</sequence>
<feature type="transmembrane region" description="Helical" evidence="1">
    <location>
        <begin position="46"/>
        <end position="63"/>
    </location>
</feature>
<organism evidence="2 3">
    <name type="scientific">Albugo candida</name>
    <dbReference type="NCBI Taxonomy" id="65357"/>
    <lineage>
        <taxon>Eukaryota</taxon>
        <taxon>Sar</taxon>
        <taxon>Stramenopiles</taxon>
        <taxon>Oomycota</taxon>
        <taxon>Peronosporomycetes</taxon>
        <taxon>Albuginales</taxon>
        <taxon>Albuginaceae</taxon>
        <taxon>Albugo</taxon>
    </lineage>
</organism>
<keyword evidence="1" id="KW-1133">Transmembrane helix</keyword>
<feature type="transmembrane region" description="Helical" evidence="1">
    <location>
        <begin position="105"/>
        <end position="126"/>
    </location>
</feature>
<proteinExistence type="predicted"/>
<evidence type="ECO:0000313" key="2">
    <source>
        <dbReference type="EMBL" id="CCI40872.1"/>
    </source>
</evidence>
<dbReference type="OrthoDB" id="411535at2759"/>
<evidence type="ECO:0000256" key="1">
    <source>
        <dbReference type="SAM" id="Phobius"/>
    </source>
</evidence>
<keyword evidence="1" id="KW-0812">Transmembrane</keyword>
<gene>
    <name evidence="2" type="ORF">BN9_016560</name>
</gene>
<accession>A0A024G2X0</accession>
<keyword evidence="3" id="KW-1185">Reference proteome</keyword>
<dbReference type="EMBL" id="CAIX01000012">
    <property type="protein sequence ID" value="CCI40872.1"/>
    <property type="molecule type" value="Genomic_DNA"/>
</dbReference>
<name>A0A024G2X0_9STRA</name>
<protein>
    <recommendedName>
        <fullName evidence="4">Transmembrane protein 18</fullName>
    </recommendedName>
</protein>
<dbReference type="AlphaFoldDB" id="A0A024G2X0"/>
<evidence type="ECO:0008006" key="4">
    <source>
        <dbReference type="Google" id="ProtNLM"/>
    </source>
</evidence>
<dbReference type="Proteomes" id="UP000053237">
    <property type="component" value="Unassembled WGS sequence"/>
</dbReference>